<dbReference type="InterPro" id="IPR056412">
    <property type="entry name" value="Ig_CycH"/>
</dbReference>
<evidence type="ECO:0000256" key="5">
    <source>
        <dbReference type="PROSITE-ProRule" id="PRU00339"/>
    </source>
</evidence>
<dbReference type="PROSITE" id="PS50005">
    <property type="entry name" value="TPR"/>
    <property type="match status" value="1"/>
</dbReference>
<evidence type="ECO:0000256" key="1">
    <source>
        <dbReference type="ARBA" id="ARBA00004196"/>
    </source>
</evidence>
<feature type="domain" description="Cytochrome c-type biogenesis protein H TPR" evidence="9">
    <location>
        <begin position="115"/>
        <end position="272"/>
    </location>
</feature>
<keyword evidence="7" id="KW-0472">Membrane</keyword>
<dbReference type="SUPFAM" id="SSF48452">
    <property type="entry name" value="TPR-like"/>
    <property type="match status" value="1"/>
</dbReference>
<comment type="caution">
    <text evidence="10">The sequence shown here is derived from an EMBL/GenBank/DDBJ whole genome shotgun (WGS) entry which is preliminary data.</text>
</comment>
<dbReference type="Gene3D" id="1.25.40.10">
    <property type="entry name" value="Tetratricopeptide repeat domain"/>
    <property type="match status" value="1"/>
</dbReference>
<dbReference type="PANTHER" id="PTHR47870">
    <property type="entry name" value="CYTOCHROME C-TYPE BIOGENESIS PROTEIN CCMH"/>
    <property type="match status" value="1"/>
</dbReference>
<keyword evidence="3" id="KW-0201">Cytochrome c-type biogenesis</keyword>
<keyword evidence="4 5" id="KW-0802">TPR repeat</keyword>
<name>A0A2N5E0Y3_9GAMM</name>
<feature type="region of interest" description="Disordered" evidence="6">
    <location>
        <begin position="369"/>
        <end position="403"/>
    </location>
</feature>
<sequence>MAFWLIALLLLVIAATLLVAPTFRRVDRTAGASRDSLNKAFYHERLAELAHDEQQGIIAERPVLVQELQENLLSDIPGRDAAPVRPLGRWVLIPGVLALVLVSVGFYLKTGGLVQVAAWQQAVRDLPALRAQVADEHAEPLTGDDVARLGLGLRTALQHDPQNVDNWLMLGRVGVALNNAATATQAFGRAYALQPENREVQLAYADVLTRSADPADQRQAETMLKALGSADPTDLRVLNLLAFNAFQQGNYPKAIEGWGLMLKVLPPDDPRAEMLRRSIQQARSKAGMDNVQLGVAVTLSPEAARHLPPQGMVLISVTDGSSPVPVAVKRLPLSRFPLTLTIDDTNAMMPERLLSSMHQVKVKVRISPDGSATPHTGEWAGESGLQPFSGQKQVNIEINQQVP</sequence>
<keyword evidence="11" id="KW-1185">Reference proteome</keyword>
<feature type="repeat" description="TPR" evidence="5">
    <location>
        <begin position="164"/>
        <end position="197"/>
    </location>
</feature>
<reference evidence="10 11" key="1">
    <citation type="submission" date="2017-12" db="EMBL/GenBank/DDBJ databases">
        <title>Characterization of six clinical isolates of Enterochimera gen. nov., a novel genus of the Yersiniaciae family and the three species Enterochimera arupensis sp. nov., Enterochimera coloradensis sp. nov, and Enterochimera californica sp. nov.</title>
        <authorList>
            <person name="Rossi A."/>
            <person name="Fisher M."/>
        </authorList>
    </citation>
    <scope>NUCLEOTIDE SEQUENCE [LARGE SCALE GENOMIC DNA]</scope>
    <source>
        <strain evidence="11">2015-Iso6</strain>
    </source>
</reference>
<evidence type="ECO:0000256" key="2">
    <source>
        <dbReference type="ARBA" id="ARBA00022737"/>
    </source>
</evidence>
<dbReference type="InterPro" id="IPR017560">
    <property type="entry name" value="Cyt_c_biogenesis_CcmI"/>
</dbReference>
<dbReference type="RefSeq" id="WP_101817382.1">
    <property type="nucleotide sequence ID" value="NZ_PJZF01000015.1"/>
</dbReference>
<comment type="subcellular location">
    <subcellularLocation>
        <location evidence="1">Cell envelope</location>
    </subcellularLocation>
</comment>
<evidence type="ECO:0000259" key="9">
    <source>
        <dbReference type="Pfam" id="PF23914"/>
    </source>
</evidence>
<dbReference type="GO" id="GO:0030313">
    <property type="term" value="C:cell envelope"/>
    <property type="evidence" value="ECO:0007669"/>
    <property type="project" value="UniProtKB-SubCell"/>
</dbReference>
<proteinExistence type="predicted"/>
<dbReference type="Pfam" id="PF23914">
    <property type="entry name" value="TPR_CcmH_CycH"/>
    <property type="match status" value="1"/>
</dbReference>
<evidence type="ECO:0000259" key="8">
    <source>
        <dbReference type="Pfam" id="PF23892"/>
    </source>
</evidence>
<dbReference type="AlphaFoldDB" id="A0A2N5E0Y3"/>
<dbReference type="EMBL" id="PJZF01000015">
    <property type="protein sequence ID" value="PLR33979.1"/>
    <property type="molecule type" value="Genomic_DNA"/>
</dbReference>
<protein>
    <submittedName>
        <fullName evidence="10">C-type cytochrome biogenesis protein CcmI</fullName>
    </submittedName>
</protein>
<feature type="transmembrane region" description="Helical" evidence="7">
    <location>
        <begin position="87"/>
        <end position="108"/>
    </location>
</feature>
<dbReference type="Pfam" id="PF23892">
    <property type="entry name" value="Ig_CycH"/>
    <property type="match status" value="1"/>
</dbReference>
<gene>
    <name evidence="10" type="primary">ccmI</name>
    <name evidence="10" type="ORF">CYR55_16110</name>
</gene>
<evidence type="ECO:0000313" key="10">
    <source>
        <dbReference type="EMBL" id="PLR33979.1"/>
    </source>
</evidence>
<dbReference type="GO" id="GO:0017004">
    <property type="term" value="P:cytochrome complex assembly"/>
    <property type="evidence" value="ECO:0007669"/>
    <property type="project" value="UniProtKB-KW"/>
</dbReference>
<dbReference type="InterPro" id="IPR011990">
    <property type="entry name" value="TPR-like_helical_dom_sf"/>
</dbReference>
<feature type="domain" description="Cytochrome c-type biogenesis protein H Ig-like" evidence="8">
    <location>
        <begin position="294"/>
        <end position="399"/>
    </location>
</feature>
<organism evidence="10 11">
    <name type="scientific">Chimaeribacter californicus</name>
    <dbReference type="NCBI Taxonomy" id="2060067"/>
    <lineage>
        <taxon>Bacteria</taxon>
        <taxon>Pseudomonadati</taxon>
        <taxon>Pseudomonadota</taxon>
        <taxon>Gammaproteobacteria</taxon>
        <taxon>Enterobacterales</taxon>
        <taxon>Yersiniaceae</taxon>
        <taxon>Chimaeribacter</taxon>
    </lineage>
</organism>
<dbReference type="GO" id="GO:0005886">
    <property type="term" value="C:plasma membrane"/>
    <property type="evidence" value="ECO:0007669"/>
    <property type="project" value="TreeGrafter"/>
</dbReference>
<accession>A0A2N5E0Y3</accession>
<dbReference type="InterPro" id="IPR019734">
    <property type="entry name" value="TPR_rpt"/>
</dbReference>
<dbReference type="NCBIfam" id="TIGR03142">
    <property type="entry name" value="cytochro_ccmI"/>
    <property type="match status" value="1"/>
</dbReference>
<keyword evidence="7" id="KW-1133">Transmembrane helix</keyword>
<evidence type="ECO:0000256" key="3">
    <source>
        <dbReference type="ARBA" id="ARBA00022748"/>
    </source>
</evidence>
<dbReference type="OrthoDB" id="9776053at2"/>
<evidence type="ECO:0000256" key="4">
    <source>
        <dbReference type="ARBA" id="ARBA00022803"/>
    </source>
</evidence>
<dbReference type="InterPro" id="IPR056413">
    <property type="entry name" value="TPR_CcmH_CycH"/>
</dbReference>
<keyword evidence="7" id="KW-0812">Transmembrane</keyword>
<dbReference type="PANTHER" id="PTHR47870:SF2">
    <property type="entry name" value="FORMATE-DEPENDENT NITRITE REDUCTASE COMPLEX SUBUNIT NRFF"/>
    <property type="match status" value="1"/>
</dbReference>
<dbReference type="InterPro" id="IPR051263">
    <property type="entry name" value="C-type_cytochrome_biogenesis"/>
</dbReference>
<evidence type="ECO:0000313" key="11">
    <source>
        <dbReference type="Proteomes" id="UP000234240"/>
    </source>
</evidence>
<evidence type="ECO:0000256" key="7">
    <source>
        <dbReference type="SAM" id="Phobius"/>
    </source>
</evidence>
<keyword evidence="2" id="KW-0677">Repeat</keyword>
<dbReference type="Proteomes" id="UP000234240">
    <property type="component" value="Unassembled WGS sequence"/>
</dbReference>
<evidence type="ECO:0000256" key="6">
    <source>
        <dbReference type="SAM" id="MobiDB-lite"/>
    </source>
</evidence>
<feature type="compositionally biased region" description="Polar residues" evidence="6">
    <location>
        <begin position="386"/>
        <end position="403"/>
    </location>
</feature>